<dbReference type="Proteomes" id="UP000256379">
    <property type="component" value="Unassembled WGS sequence"/>
</dbReference>
<organism evidence="2 3">
    <name type="scientific">Helicobacter didelphidarum</name>
    <dbReference type="NCBI Taxonomy" id="2040648"/>
    <lineage>
        <taxon>Bacteria</taxon>
        <taxon>Pseudomonadati</taxon>
        <taxon>Campylobacterota</taxon>
        <taxon>Epsilonproteobacteria</taxon>
        <taxon>Campylobacterales</taxon>
        <taxon>Helicobacteraceae</taxon>
        <taxon>Helicobacter</taxon>
    </lineage>
</organism>
<dbReference type="OrthoDB" id="5328081at2"/>
<proteinExistence type="predicted"/>
<keyword evidence="3" id="KW-1185">Reference proteome</keyword>
<feature type="compositionally biased region" description="Basic and acidic residues" evidence="1">
    <location>
        <begin position="47"/>
        <end position="68"/>
    </location>
</feature>
<evidence type="ECO:0000313" key="2">
    <source>
        <dbReference type="EMBL" id="RDU62697.1"/>
    </source>
</evidence>
<accession>A0A3D8IC06</accession>
<dbReference type="RefSeq" id="WP_115543695.1">
    <property type="nucleotide sequence ID" value="NZ_NXLQ01000029.1"/>
</dbReference>
<name>A0A3D8IC06_9HELI</name>
<sequence>MALNSIGNVTYINQASSATSALQANNMTHQTPLNHALFNEQMQKIEEVRPTEETHKLEDREGNGKREFEDENENEEELEDEEGKNFQENLTEEMQKNSIAVKKKQEKKIITEDEMLMKPEKHILDIKG</sequence>
<protein>
    <submittedName>
        <fullName evidence="2">Uncharacterized protein</fullName>
    </submittedName>
</protein>
<comment type="caution">
    <text evidence="2">The sequence shown here is derived from an EMBL/GenBank/DDBJ whole genome shotgun (WGS) entry which is preliminary data.</text>
</comment>
<evidence type="ECO:0000256" key="1">
    <source>
        <dbReference type="SAM" id="MobiDB-lite"/>
    </source>
</evidence>
<feature type="compositionally biased region" description="Acidic residues" evidence="1">
    <location>
        <begin position="69"/>
        <end position="82"/>
    </location>
</feature>
<evidence type="ECO:0000313" key="3">
    <source>
        <dbReference type="Proteomes" id="UP000256379"/>
    </source>
</evidence>
<gene>
    <name evidence="2" type="ORF">CQA53_09125</name>
</gene>
<dbReference type="AlphaFoldDB" id="A0A3D8IC06"/>
<feature type="region of interest" description="Disordered" evidence="1">
    <location>
        <begin position="47"/>
        <end position="84"/>
    </location>
</feature>
<dbReference type="EMBL" id="NXLQ01000029">
    <property type="protein sequence ID" value="RDU62697.1"/>
    <property type="molecule type" value="Genomic_DNA"/>
</dbReference>
<reference evidence="2 3" key="1">
    <citation type="submission" date="2018-04" db="EMBL/GenBank/DDBJ databases">
        <title>Novel Campyloabacter and Helicobacter Species and Strains.</title>
        <authorList>
            <person name="Mannion A.J."/>
            <person name="Shen Z."/>
            <person name="Fox J.G."/>
        </authorList>
    </citation>
    <scope>NUCLEOTIDE SEQUENCE [LARGE SCALE GENOMIC DNA]</scope>
    <source>
        <strain evidence="2 3">MIT 17-337</strain>
    </source>
</reference>